<proteinExistence type="inferred from homology"/>
<keyword evidence="5" id="KW-0633">Potassium transport</keyword>
<accession>A0ABV0RZW9</accession>
<evidence type="ECO:0000256" key="19">
    <source>
        <dbReference type="ARBA" id="ARBA00047059"/>
    </source>
</evidence>
<dbReference type="InterPro" id="IPR007866">
    <property type="entry name" value="TRIC_channel"/>
</dbReference>
<keyword evidence="4" id="KW-0813">Transport</keyword>
<keyword evidence="13" id="KW-0539">Nucleus</keyword>
<dbReference type="Proteomes" id="UP001434883">
    <property type="component" value="Unassembled WGS sequence"/>
</dbReference>
<comment type="subcellular location">
    <subcellularLocation>
        <location evidence="1">Nucleus membrane</location>
    </subcellularLocation>
    <subcellularLocation>
        <location evidence="2">Sarcoplasmic reticulum membrane</location>
        <topology evidence="2">Multi-pass membrane protein</topology>
    </subcellularLocation>
</comment>
<evidence type="ECO:0000313" key="21">
    <source>
        <dbReference type="EMBL" id="MEQ2212872.1"/>
    </source>
</evidence>
<evidence type="ECO:0000256" key="15">
    <source>
        <dbReference type="ARBA" id="ARBA00034430"/>
    </source>
</evidence>
<keyword evidence="22" id="KW-1185">Reference proteome</keyword>
<evidence type="ECO:0000256" key="17">
    <source>
        <dbReference type="ARBA" id="ARBA00043218"/>
    </source>
</evidence>
<evidence type="ECO:0000256" key="14">
    <source>
        <dbReference type="ARBA" id="ARBA00023303"/>
    </source>
</evidence>
<evidence type="ECO:0000256" key="8">
    <source>
        <dbReference type="ARBA" id="ARBA00022951"/>
    </source>
</evidence>
<evidence type="ECO:0000313" key="22">
    <source>
        <dbReference type="Proteomes" id="UP001434883"/>
    </source>
</evidence>
<gene>
    <name evidence="21" type="primary">TMEM38A</name>
    <name evidence="21" type="ORF">XENOCAPTIV_006192</name>
</gene>
<comment type="caution">
    <text evidence="21">The sequence shown here is derived from an EMBL/GenBank/DDBJ whole genome shotgun (WGS) entry which is preliminary data.</text>
</comment>
<evidence type="ECO:0000256" key="3">
    <source>
        <dbReference type="ARBA" id="ARBA00005766"/>
    </source>
</evidence>
<evidence type="ECO:0000256" key="13">
    <source>
        <dbReference type="ARBA" id="ARBA00023242"/>
    </source>
</evidence>
<evidence type="ECO:0000256" key="20">
    <source>
        <dbReference type="SAM" id="Phobius"/>
    </source>
</evidence>
<keyword evidence="10 20" id="KW-1133">Transmembrane helix</keyword>
<sequence length="136" mass="14910">AFTFETGGLWAERGASRPDCAVGAKIEEKKGLKGYSAHQRGSMENVLAVLNLGDLAQAFSKMGMFPVFDLAYYIVSILYLKYEPGSVEVSRRSPVASWLCAMLYCFGSYILADIMLGSSPVDYFQYNSHILLASAV</sequence>
<reference evidence="21 22" key="1">
    <citation type="submission" date="2021-06" db="EMBL/GenBank/DDBJ databases">
        <authorList>
            <person name="Palmer J.M."/>
        </authorList>
    </citation>
    <scope>NUCLEOTIDE SEQUENCE [LARGE SCALE GENOMIC DNA]</scope>
    <source>
        <strain evidence="21 22">XC_2019</strain>
        <tissue evidence="21">Muscle</tissue>
    </source>
</reference>
<keyword evidence="14" id="KW-0407">Ion channel</keyword>
<evidence type="ECO:0000256" key="2">
    <source>
        <dbReference type="ARBA" id="ARBA00004326"/>
    </source>
</evidence>
<keyword evidence="12 20" id="KW-0472">Membrane</keyword>
<evidence type="ECO:0000256" key="16">
    <source>
        <dbReference type="ARBA" id="ARBA00040915"/>
    </source>
</evidence>
<evidence type="ECO:0000256" key="4">
    <source>
        <dbReference type="ARBA" id="ARBA00022448"/>
    </source>
</evidence>
<organism evidence="21 22">
    <name type="scientific">Xenoophorus captivus</name>
    <dbReference type="NCBI Taxonomy" id="1517983"/>
    <lineage>
        <taxon>Eukaryota</taxon>
        <taxon>Metazoa</taxon>
        <taxon>Chordata</taxon>
        <taxon>Craniata</taxon>
        <taxon>Vertebrata</taxon>
        <taxon>Euteleostomi</taxon>
        <taxon>Actinopterygii</taxon>
        <taxon>Neopterygii</taxon>
        <taxon>Teleostei</taxon>
        <taxon>Neoteleostei</taxon>
        <taxon>Acanthomorphata</taxon>
        <taxon>Ovalentaria</taxon>
        <taxon>Atherinomorphae</taxon>
        <taxon>Cyprinodontiformes</taxon>
        <taxon>Goodeidae</taxon>
        <taxon>Xenoophorus</taxon>
    </lineage>
</organism>
<keyword evidence="6 20" id="KW-0812">Transmembrane</keyword>
<dbReference type="PANTHER" id="PTHR12454">
    <property type="entry name" value="TRIMERIC INTRACELLULAR CATION CHANNEL"/>
    <property type="match status" value="1"/>
</dbReference>
<comment type="function">
    <text evidence="18">Intracellular monovalent cation channel required for maintenance of rapid intracellular calcium release. Acts as a potassium counter-ion channel that functions in synchronization with calcium release from intracellular stores. Opened by a change of voltage within the sarcoplasmic reticulum lumen.</text>
</comment>
<feature type="non-terminal residue" evidence="21">
    <location>
        <position position="136"/>
    </location>
</feature>
<keyword evidence="11" id="KW-0406">Ion transport</keyword>
<evidence type="ECO:0000256" key="6">
    <source>
        <dbReference type="ARBA" id="ARBA00022692"/>
    </source>
</evidence>
<feature type="transmembrane region" description="Helical" evidence="20">
    <location>
        <begin position="63"/>
        <end position="82"/>
    </location>
</feature>
<comment type="similarity">
    <text evidence="3">Belongs to the TMEM38 family.</text>
</comment>
<keyword evidence="7" id="KW-0631">Potassium channel</keyword>
<evidence type="ECO:0000256" key="18">
    <source>
        <dbReference type="ARBA" id="ARBA00045286"/>
    </source>
</evidence>
<evidence type="ECO:0000256" key="10">
    <source>
        <dbReference type="ARBA" id="ARBA00022989"/>
    </source>
</evidence>
<evidence type="ECO:0000256" key="9">
    <source>
        <dbReference type="ARBA" id="ARBA00022958"/>
    </source>
</evidence>
<keyword evidence="9" id="KW-0630">Potassium</keyword>
<keyword evidence="8" id="KW-0703">Sarcoplasmic reticulum</keyword>
<evidence type="ECO:0000256" key="7">
    <source>
        <dbReference type="ARBA" id="ARBA00022826"/>
    </source>
</evidence>
<dbReference type="PANTHER" id="PTHR12454:SF3">
    <property type="entry name" value="TRIMERIC INTRACELLULAR CATION CHANNEL TYPE A"/>
    <property type="match status" value="1"/>
</dbReference>
<evidence type="ECO:0000256" key="11">
    <source>
        <dbReference type="ARBA" id="ARBA00023065"/>
    </source>
</evidence>
<dbReference type="Pfam" id="PF05197">
    <property type="entry name" value="TRIC"/>
    <property type="match status" value="1"/>
</dbReference>
<feature type="transmembrane region" description="Helical" evidence="20">
    <location>
        <begin position="94"/>
        <end position="112"/>
    </location>
</feature>
<dbReference type="EMBL" id="JAHRIN010060499">
    <property type="protein sequence ID" value="MEQ2212872.1"/>
    <property type="molecule type" value="Genomic_DNA"/>
</dbReference>
<feature type="non-terminal residue" evidence="21">
    <location>
        <position position="1"/>
    </location>
</feature>
<evidence type="ECO:0000256" key="1">
    <source>
        <dbReference type="ARBA" id="ARBA00004126"/>
    </source>
</evidence>
<evidence type="ECO:0000256" key="12">
    <source>
        <dbReference type="ARBA" id="ARBA00023136"/>
    </source>
</evidence>
<evidence type="ECO:0000256" key="5">
    <source>
        <dbReference type="ARBA" id="ARBA00022538"/>
    </source>
</evidence>
<comment type="subunit">
    <text evidence="19">Homotrimer; conformation seems to be controled by binding to diacylglycerol (DAG).</text>
</comment>
<protein>
    <recommendedName>
        <fullName evidence="16">Trimeric intracellular cation channel type A</fullName>
    </recommendedName>
    <alternativeName>
        <fullName evidence="17">Transmembrane protein 38A</fullName>
    </alternativeName>
</protein>
<name>A0ABV0RZW9_9TELE</name>
<comment type="catalytic activity">
    <reaction evidence="15">
        <text>K(+)(in) = K(+)(out)</text>
        <dbReference type="Rhea" id="RHEA:29463"/>
        <dbReference type="ChEBI" id="CHEBI:29103"/>
    </reaction>
</comment>